<evidence type="ECO:0000259" key="5">
    <source>
        <dbReference type="PROSITE" id="PS50862"/>
    </source>
</evidence>
<evidence type="ECO:0000313" key="6">
    <source>
        <dbReference type="EMBL" id="KNC46035.1"/>
    </source>
</evidence>
<keyword evidence="4 6" id="KW-0030">Aminoacyl-tRNA synthetase</keyword>
<dbReference type="PANTHER" id="PTHR42753">
    <property type="entry name" value="MITOCHONDRIAL RIBOSOME PROTEIN L39/PROLYL-TRNA LIGASE FAMILY MEMBER"/>
    <property type="match status" value="1"/>
</dbReference>
<dbReference type="Gene3D" id="3.40.50.800">
    <property type="entry name" value="Anticodon-binding domain"/>
    <property type="match status" value="1"/>
</dbReference>
<dbReference type="GO" id="GO:0005739">
    <property type="term" value="C:mitochondrion"/>
    <property type="evidence" value="ECO:0007669"/>
    <property type="project" value="TreeGrafter"/>
</dbReference>
<keyword evidence="3" id="KW-0067">ATP-binding</keyword>
<dbReference type="Pfam" id="PF00587">
    <property type="entry name" value="tRNA-synt_2b"/>
    <property type="match status" value="1"/>
</dbReference>
<dbReference type="GO" id="GO:0004827">
    <property type="term" value="F:proline-tRNA ligase activity"/>
    <property type="evidence" value="ECO:0007669"/>
    <property type="project" value="TreeGrafter"/>
</dbReference>
<dbReference type="PROSITE" id="PS50862">
    <property type="entry name" value="AA_TRNA_LIGASE_II"/>
    <property type="match status" value="1"/>
</dbReference>
<gene>
    <name evidence="6" type="ORF">AMSG_00154</name>
</gene>
<organism evidence="6 7">
    <name type="scientific">Thecamonas trahens ATCC 50062</name>
    <dbReference type="NCBI Taxonomy" id="461836"/>
    <lineage>
        <taxon>Eukaryota</taxon>
        <taxon>Apusozoa</taxon>
        <taxon>Apusomonadida</taxon>
        <taxon>Apusomonadidae</taxon>
        <taxon>Thecamonas</taxon>
    </lineage>
</organism>
<feature type="domain" description="Aminoacyl-transfer RNA synthetases class-II family profile" evidence="5">
    <location>
        <begin position="77"/>
        <end position="468"/>
    </location>
</feature>
<protein>
    <submittedName>
        <fullName evidence="6">Prolyl-tRNA synthetase</fullName>
    </submittedName>
</protein>
<proteinExistence type="predicted"/>
<dbReference type="InterPro" id="IPR050062">
    <property type="entry name" value="Pro-tRNA_synthetase"/>
</dbReference>
<dbReference type="OMA" id="NCDYAAN"/>
<accession>A0A0L0D1M4</accession>
<evidence type="ECO:0000256" key="4">
    <source>
        <dbReference type="ARBA" id="ARBA00023146"/>
    </source>
</evidence>
<dbReference type="InterPro" id="IPR036621">
    <property type="entry name" value="Anticodon-bd_dom_sf"/>
</dbReference>
<dbReference type="EMBL" id="GL349433">
    <property type="protein sequence ID" value="KNC46035.1"/>
    <property type="molecule type" value="Genomic_DNA"/>
</dbReference>
<dbReference type="GO" id="GO:0006433">
    <property type="term" value="P:prolyl-tRNA aminoacylation"/>
    <property type="evidence" value="ECO:0007669"/>
    <property type="project" value="TreeGrafter"/>
</dbReference>
<evidence type="ECO:0000256" key="3">
    <source>
        <dbReference type="ARBA" id="ARBA00022840"/>
    </source>
</evidence>
<dbReference type="Gene3D" id="3.30.930.10">
    <property type="entry name" value="Bira Bifunctional Protein, Domain 2"/>
    <property type="match status" value="2"/>
</dbReference>
<dbReference type="eggNOG" id="KOG2324">
    <property type="taxonomic scope" value="Eukaryota"/>
</dbReference>
<dbReference type="GO" id="GO:0005524">
    <property type="term" value="F:ATP binding"/>
    <property type="evidence" value="ECO:0007669"/>
    <property type="project" value="UniProtKB-KW"/>
</dbReference>
<dbReference type="SUPFAM" id="SSF52954">
    <property type="entry name" value="Class II aaRS ABD-related"/>
    <property type="match status" value="1"/>
</dbReference>
<dbReference type="InterPro" id="IPR002314">
    <property type="entry name" value="aa-tRNA-synt_IIb"/>
</dbReference>
<evidence type="ECO:0000313" key="7">
    <source>
        <dbReference type="Proteomes" id="UP000054408"/>
    </source>
</evidence>
<keyword evidence="7" id="KW-1185">Reference proteome</keyword>
<evidence type="ECO:0000256" key="2">
    <source>
        <dbReference type="ARBA" id="ARBA00022741"/>
    </source>
</evidence>
<dbReference type="SUPFAM" id="SSF55681">
    <property type="entry name" value="Class II aaRS and biotin synthetases"/>
    <property type="match status" value="1"/>
</dbReference>
<keyword evidence="1" id="KW-0436">Ligase</keyword>
<dbReference type="GeneID" id="25559973"/>
<keyword evidence="2" id="KW-0547">Nucleotide-binding</keyword>
<dbReference type="CDD" id="cd00779">
    <property type="entry name" value="ProRS_core_prok"/>
    <property type="match status" value="1"/>
</dbReference>
<name>A0A0L0D1M4_THETB</name>
<dbReference type="Proteomes" id="UP000054408">
    <property type="component" value="Unassembled WGS sequence"/>
</dbReference>
<dbReference type="InterPro" id="IPR006195">
    <property type="entry name" value="aa-tRNA-synth_II"/>
</dbReference>
<dbReference type="InterPro" id="IPR045864">
    <property type="entry name" value="aa-tRNA-synth_II/BPL/LPL"/>
</dbReference>
<dbReference type="RefSeq" id="XP_013763015.1">
    <property type="nucleotide sequence ID" value="XM_013907561.1"/>
</dbReference>
<dbReference type="PANTHER" id="PTHR42753:SF2">
    <property type="entry name" value="PROLINE--TRNA LIGASE"/>
    <property type="match status" value="1"/>
</dbReference>
<dbReference type="InterPro" id="IPR033730">
    <property type="entry name" value="ProRS_core_prok"/>
</dbReference>
<dbReference type="OrthoDB" id="10267474at2759"/>
<dbReference type="STRING" id="461836.A0A0L0D1M4"/>
<reference evidence="6 7" key="1">
    <citation type="submission" date="2010-05" db="EMBL/GenBank/DDBJ databases">
        <title>The Genome Sequence of Thecamonas trahens ATCC 50062.</title>
        <authorList>
            <consortium name="The Broad Institute Genome Sequencing Platform"/>
            <person name="Russ C."/>
            <person name="Cuomo C."/>
            <person name="Shea T."/>
            <person name="Young S.K."/>
            <person name="Zeng Q."/>
            <person name="Koehrsen M."/>
            <person name="Haas B."/>
            <person name="Borodovsky M."/>
            <person name="Guigo R."/>
            <person name="Alvarado L."/>
            <person name="Berlin A."/>
            <person name="Bochicchio J."/>
            <person name="Borenstein D."/>
            <person name="Chapman S."/>
            <person name="Chen Z."/>
            <person name="Freedman E."/>
            <person name="Gellesch M."/>
            <person name="Goldberg J."/>
            <person name="Griggs A."/>
            <person name="Gujja S."/>
            <person name="Heilman E."/>
            <person name="Heiman D."/>
            <person name="Hepburn T."/>
            <person name="Howarth C."/>
            <person name="Jen D."/>
            <person name="Larson L."/>
            <person name="Mehta T."/>
            <person name="Park D."/>
            <person name="Pearson M."/>
            <person name="Roberts A."/>
            <person name="Saif S."/>
            <person name="Shenoy N."/>
            <person name="Sisk P."/>
            <person name="Stolte C."/>
            <person name="Sykes S."/>
            <person name="Thomson T."/>
            <person name="Walk T."/>
            <person name="White J."/>
            <person name="Yandava C."/>
            <person name="Burger G."/>
            <person name="Gray M.W."/>
            <person name="Holland P.W.H."/>
            <person name="King N."/>
            <person name="Lang F.B.F."/>
            <person name="Roger A.J."/>
            <person name="Ruiz-Trillo I."/>
            <person name="Lander E."/>
            <person name="Nusbaum C."/>
        </authorList>
    </citation>
    <scope>NUCLEOTIDE SEQUENCE [LARGE SCALE GENOMIC DNA]</scope>
    <source>
        <strain evidence="6 7">ATCC 50062</strain>
    </source>
</reference>
<dbReference type="AlphaFoldDB" id="A0A0L0D1M4"/>
<sequence>MFRGWHRAGVSVGRTVRWMQHVVGGGSARVTRAGSVFTPTLADVPADASTLSHGLLLRAGYARALAPGLHMLLPMGRRVLENVSGAVRAAMDGIDGNECTMPHLVPRELWEMSGRLLPQEADSEQGDEKEGSKGGGSEIFALEDRRGKTLVLAPTHEEVFTALVAAELDSYKSLPLRLYQIGTKYRDEIRPRFGLMRAREFVMKDMYTFDVDETAARETYATVTAAYTQLLVSLGLRPLMAAADTGNIGGSLSHEFHVMADVGEDAVLQCSGADDGCGYAANVEEAGGDMAARAAGAASVEHTVLAGKATYSLQLPSGIEVNRLRLTRVLESLGHNGLDGVDVAAAPSGAMPLEPVLASASLGWEDVASARAGDGCPCCEAGELVERRGIEVGHAFLLGTKYSSGMGAVVRVPTRDGGGLTAERPIEMGCYGIGVSRLMAAVQEVHGDKDGMRWPLALAPFVATLIVPPARKVAHSPELAARVARLEAALSVLGEGRVLVDDRDMSNGRKKREAALAGIPAAILVHSKAPERAEVHIRMVTSGGAAHDEVVVVHEDAAIAAAARLVQK</sequence>
<evidence type="ECO:0000256" key="1">
    <source>
        <dbReference type="ARBA" id="ARBA00022598"/>
    </source>
</evidence>